<feature type="non-terminal residue" evidence="10">
    <location>
        <position position="1"/>
    </location>
</feature>
<accession>A0A7L0JK48</accession>
<organism evidence="10 11">
    <name type="scientific">Piprites chloris</name>
    <name type="common">Wing-barred manakin</name>
    <dbReference type="NCBI Taxonomy" id="114369"/>
    <lineage>
        <taxon>Eukaryota</taxon>
        <taxon>Metazoa</taxon>
        <taxon>Chordata</taxon>
        <taxon>Craniata</taxon>
        <taxon>Vertebrata</taxon>
        <taxon>Euteleostomi</taxon>
        <taxon>Archelosauria</taxon>
        <taxon>Archosauria</taxon>
        <taxon>Dinosauria</taxon>
        <taxon>Saurischia</taxon>
        <taxon>Theropoda</taxon>
        <taxon>Coelurosauria</taxon>
        <taxon>Aves</taxon>
        <taxon>Neognathae</taxon>
        <taxon>Neoaves</taxon>
        <taxon>Telluraves</taxon>
        <taxon>Australaves</taxon>
        <taxon>Passeriformes</taxon>
        <taxon>Pipridae</taxon>
        <taxon>Piprites</taxon>
    </lineage>
</organism>
<evidence type="ECO:0000313" key="10">
    <source>
        <dbReference type="EMBL" id="NXK43763.1"/>
    </source>
</evidence>
<dbReference type="InterPro" id="IPR036236">
    <property type="entry name" value="Znf_C2H2_sf"/>
</dbReference>
<evidence type="ECO:0000256" key="7">
    <source>
        <dbReference type="ARBA" id="ARBA00023242"/>
    </source>
</evidence>
<keyword evidence="6" id="KW-0862">Zinc</keyword>
<dbReference type="InterPro" id="IPR013087">
    <property type="entry name" value="Znf_C2H2_type"/>
</dbReference>
<evidence type="ECO:0000256" key="1">
    <source>
        <dbReference type="ARBA" id="ARBA00004123"/>
    </source>
</evidence>
<evidence type="ECO:0000256" key="6">
    <source>
        <dbReference type="ARBA" id="ARBA00022833"/>
    </source>
</evidence>
<evidence type="ECO:0000256" key="4">
    <source>
        <dbReference type="ARBA" id="ARBA00022737"/>
    </source>
</evidence>
<comment type="subcellular location">
    <subcellularLocation>
        <location evidence="1">Nucleus</location>
    </subcellularLocation>
</comment>
<feature type="non-terminal residue" evidence="10">
    <location>
        <position position="54"/>
    </location>
</feature>
<evidence type="ECO:0000256" key="8">
    <source>
        <dbReference type="PROSITE-ProRule" id="PRU00042"/>
    </source>
</evidence>
<comment type="similarity">
    <text evidence="2">Belongs to the krueppel C2H2-type zinc-finger protein family.</text>
</comment>
<sequence>CWEGRWSLKWSSDLMVPEQPPTRERPVRFLECGKSFRKSSNMIQHQNIHTGARP</sequence>
<dbReference type="GO" id="GO:0005634">
    <property type="term" value="C:nucleus"/>
    <property type="evidence" value="ECO:0007669"/>
    <property type="project" value="UniProtKB-SubCell"/>
</dbReference>
<keyword evidence="5 8" id="KW-0863">Zinc-finger</keyword>
<keyword evidence="7" id="KW-0539">Nucleus</keyword>
<name>A0A7L0JK48_PIPCL</name>
<keyword evidence="3" id="KW-0479">Metal-binding</keyword>
<reference evidence="10 11" key="1">
    <citation type="submission" date="2019-09" db="EMBL/GenBank/DDBJ databases">
        <title>Bird 10,000 Genomes (B10K) Project - Family phase.</title>
        <authorList>
            <person name="Zhang G."/>
        </authorList>
    </citation>
    <scope>NUCLEOTIDE SEQUENCE [LARGE SCALE GENOMIC DNA]</scope>
    <source>
        <strain evidence="10">B10K-DU-007-02</strain>
        <tissue evidence="10">Mixed tissue sample</tissue>
    </source>
</reference>
<dbReference type="PROSITE" id="PS50157">
    <property type="entry name" value="ZINC_FINGER_C2H2_2"/>
    <property type="match status" value="1"/>
</dbReference>
<dbReference type="SUPFAM" id="SSF57667">
    <property type="entry name" value="beta-beta-alpha zinc fingers"/>
    <property type="match status" value="1"/>
</dbReference>
<dbReference type="AlphaFoldDB" id="A0A7L0JK48"/>
<protein>
    <submittedName>
        <fullName evidence="10">ZN551 protein</fullName>
    </submittedName>
</protein>
<keyword evidence="11" id="KW-1185">Reference proteome</keyword>
<evidence type="ECO:0000259" key="9">
    <source>
        <dbReference type="PROSITE" id="PS50157"/>
    </source>
</evidence>
<evidence type="ECO:0000313" key="11">
    <source>
        <dbReference type="Proteomes" id="UP000520962"/>
    </source>
</evidence>
<keyword evidence="4" id="KW-0677">Repeat</keyword>
<comment type="caution">
    <text evidence="10">The sequence shown here is derived from an EMBL/GenBank/DDBJ whole genome shotgun (WGS) entry which is preliminary data.</text>
</comment>
<dbReference type="Proteomes" id="UP000520962">
    <property type="component" value="Unassembled WGS sequence"/>
</dbReference>
<evidence type="ECO:0000256" key="2">
    <source>
        <dbReference type="ARBA" id="ARBA00006991"/>
    </source>
</evidence>
<dbReference type="Gene3D" id="3.30.160.60">
    <property type="entry name" value="Classic Zinc Finger"/>
    <property type="match status" value="1"/>
</dbReference>
<evidence type="ECO:0000256" key="5">
    <source>
        <dbReference type="ARBA" id="ARBA00022771"/>
    </source>
</evidence>
<dbReference type="EMBL" id="VXAH01001137">
    <property type="protein sequence ID" value="NXK43763.1"/>
    <property type="molecule type" value="Genomic_DNA"/>
</dbReference>
<proteinExistence type="inferred from homology"/>
<gene>
    <name evidence="10" type="primary">Znf551</name>
    <name evidence="10" type="ORF">PIPCHL_R00191</name>
</gene>
<dbReference type="FunFam" id="3.30.160.60:FF:000058">
    <property type="entry name" value="Zinc finger protein 2 homolog"/>
    <property type="match status" value="1"/>
</dbReference>
<dbReference type="GO" id="GO:0008270">
    <property type="term" value="F:zinc ion binding"/>
    <property type="evidence" value="ECO:0007669"/>
    <property type="project" value="UniProtKB-KW"/>
</dbReference>
<evidence type="ECO:0000256" key="3">
    <source>
        <dbReference type="ARBA" id="ARBA00022723"/>
    </source>
</evidence>
<feature type="domain" description="C2H2-type" evidence="9">
    <location>
        <begin position="27"/>
        <end position="54"/>
    </location>
</feature>